<protein>
    <recommendedName>
        <fullName evidence="7">WRKY domain-containing protein</fullName>
    </recommendedName>
</protein>
<organism evidence="8 9">
    <name type="scientific">Trapa incisa</name>
    <dbReference type="NCBI Taxonomy" id="236973"/>
    <lineage>
        <taxon>Eukaryota</taxon>
        <taxon>Viridiplantae</taxon>
        <taxon>Streptophyta</taxon>
        <taxon>Embryophyta</taxon>
        <taxon>Tracheophyta</taxon>
        <taxon>Spermatophyta</taxon>
        <taxon>Magnoliopsida</taxon>
        <taxon>eudicotyledons</taxon>
        <taxon>Gunneridae</taxon>
        <taxon>Pentapetalae</taxon>
        <taxon>rosids</taxon>
        <taxon>malvids</taxon>
        <taxon>Myrtales</taxon>
        <taxon>Lythraceae</taxon>
        <taxon>Trapa</taxon>
    </lineage>
</organism>
<keyword evidence="4" id="KW-0804">Transcription</keyword>
<gene>
    <name evidence="8" type="ORF">SAY87_031793</name>
</gene>
<dbReference type="Proteomes" id="UP001345219">
    <property type="component" value="Chromosome 24"/>
</dbReference>
<dbReference type="SUPFAM" id="SSF118290">
    <property type="entry name" value="WRKY DNA-binding domain"/>
    <property type="match status" value="1"/>
</dbReference>
<dbReference type="Gene3D" id="2.20.25.80">
    <property type="entry name" value="WRKY domain"/>
    <property type="match status" value="1"/>
</dbReference>
<reference evidence="8 9" key="1">
    <citation type="journal article" date="2023" name="Hortic Res">
        <title>Pangenome of water caltrop reveals structural variations and asymmetric subgenome divergence after allopolyploidization.</title>
        <authorList>
            <person name="Zhang X."/>
            <person name="Chen Y."/>
            <person name="Wang L."/>
            <person name="Yuan Y."/>
            <person name="Fang M."/>
            <person name="Shi L."/>
            <person name="Lu R."/>
            <person name="Comes H.P."/>
            <person name="Ma Y."/>
            <person name="Chen Y."/>
            <person name="Huang G."/>
            <person name="Zhou Y."/>
            <person name="Zheng Z."/>
            <person name="Qiu Y."/>
        </authorList>
    </citation>
    <scope>NUCLEOTIDE SEQUENCE [LARGE SCALE GENOMIC DNA]</scope>
    <source>
        <tissue evidence="8">Roots</tissue>
    </source>
</reference>
<dbReference type="InterPro" id="IPR044810">
    <property type="entry name" value="WRKY_plant"/>
</dbReference>
<keyword evidence="5" id="KW-0539">Nucleus</keyword>
<keyword evidence="2" id="KW-0805">Transcription regulation</keyword>
<feature type="domain" description="WRKY" evidence="7">
    <location>
        <begin position="137"/>
        <end position="205"/>
    </location>
</feature>
<feature type="region of interest" description="Disordered" evidence="6">
    <location>
        <begin position="101"/>
        <end position="148"/>
    </location>
</feature>
<dbReference type="AlphaFoldDB" id="A0AAN7KXV6"/>
<comment type="caution">
    <text evidence="8">The sequence shown here is derived from an EMBL/GenBank/DDBJ whole genome shotgun (WGS) entry which is preliminary data.</text>
</comment>
<keyword evidence="3" id="KW-0238">DNA-binding</keyword>
<dbReference type="Pfam" id="PF03106">
    <property type="entry name" value="WRKY"/>
    <property type="match status" value="1"/>
</dbReference>
<dbReference type="SMART" id="SM00774">
    <property type="entry name" value="WRKY"/>
    <property type="match status" value="1"/>
</dbReference>
<keyword evidence="9" id="KW-1185">Reference proteome</keyword>
<proteinExistence type="predicted"/>
<dbReference type="PANTHER" id="PTHR31282">
    <property type="entry name" value="WRKY TRANSCRIPTION FACTOR 21-RELATED"/>
    <property type="match status" value="1"/>
</dbReference>
<feature type="compositionally biased region" description="Basic residues" evidence="6">
    <location>
        <begin position="119"/>
        <end position="129"/>
    </location>
</feature>
<accession>A0AAN7KXV6</accession>
<feature type="compositionally biased region" description="Polar residues" evidence="6">
    <location>
        <begin position="132"/>
        <end position="142"/>
    </location>
</feature>
<evidence type="ECO:0000256" key="2">
    <source>
        <dbReference type="ARBA" id="ARBA00023015"/>
    </source>
</evidence>
<comment type="subcellular location">
    <subcellularLocation>
        <location evidence="1">Nucleus</location>
    </subcellularLocation>
</comment>
<dbReference type="GO" id="GO:0043565">
    <property type="term" value="F:sequence-specific DNA binding"/>
    <property type="evidence" value="ECO:0007669"/>
    <property type="project" value="InterPro"/>
</dbReference>
<dbReference type="PROSITE" id="PS50811">
    <property type="entry name" value="WRKY"/>
    <property type="match status" value="1"/>
</dbReference>
<dbReference type="GO" id="GO:0003700">
    <property type="term" value="F:DNA-binding transcription factor activity"/>
    <property type="evidence" value="ECO:0007669"/>
    <property type="project" value="InterPro"/>
</dbReference>
<evidence type="ECO:0000313" key="9">
    <source>
        <dbReference type="Proteomes" id="UP001345219"/>
    </source>
</evidence>
<evidence type="ECO:0000313" key="8">
    <source>
        <dbReference type="EMBL" id="KAK4771261.1"/>
    </source>
</evidence>
<dbReference type="InterPro" id="IPR003657">
    <property type="entry name" value="WRKY_dom"/>
</dbReference>
<name>A0AAN7KXV6_9MYRT</name>
<sequence length="327" mass="36101">MYTATGPVPETRLAAIQLLQRGHYSAKRLRDLLSAVRPGLMKPLKEEEGGGFSGGGDRSACPLATAADLLREVLQSFDSTLLSLNYDGVSQLDAPLAGYRGGAVKPEESEESGKSSVTRGRRGCYKRRKSSDSMVMVSNNPSDDGHQWRKYGQKSILNTEFPRNYFRCTHKTDQGCQATKQVQKISNGPPMYQTTYYGHHTCRSPMRAPQIIPDDPNPSDSSIILSFKPEKSPDNTAAHGIGTHTTNIPFSMSQVHPSNYAMLERTEEDSSIWSEYEYGYGCFTSPLDFTPFSSAFGFDQRELALPNSHSFPGNTHFLSDDSGELFA</sequence>
<dbReference type="InterPro" id="IPR036576">
    <property type="entry name" value="WRKY_dom_sf"/>
</dbReference>
<dbReference type="GO" id="GO:0005634">
    <property type="term" value="C:nucleus"/>
    <property type="evidence" value="ECO:0007669"/>
    <property type="project" value="UniProtKB-SubCell"/>
</dbReference>
<evidence type="ECO:0000256" key="1">
    <source>
        <dbReference type="ARBA" id="ARBA00004123"/>
    </source>
</evidence>
<evidence type="ECO:0000256" key="6">
    <source>
        <dbReference type="SAM" id="MobiDB-lite"/>
    </source>
</evidence>
<evidence type="ECO:0000256" key="3">
    <source>
        <dbReference type="ARBA" id="ARBA00023125"/>
    </source>
</evidence>
<dbReference type="EMBL" id="JAXIOK010000005">
    <property type="protein sequence ID" value="KAK4771261.1"/>
    <property type="molecule type" value="Genomic_DNA"/>
</dbReference>
<evidence type="ECO:0000256" key="4">
    <source>
        <dbReference type="ARBA" id="ARBA00023163"/>
    </source>
</evidence>
<evidence type="ECO:0000259" key="7">
    <source>
        <dbReference type="PROSITE" id="PS50811"/>
    </source>
</evidence>
<evidence type="ECO:0000256" key="5">
    <source>
        <dbReference type="ARBA" id="ARBA00023242"/>
    </source>
</evidence>